<comment type="caution">
    <text evidence="2">The sequence shown here is derived from an EMBL/GenBank/DDBJ whole genome shotgun (WGS) entry which is preliminary data.</text>
</comment>
<evidence type="ECO:0000313" key="2">
    <source>
        <dbReference type="EMBL" id="RXJ73972.1"/>
    </source>
</evidence>
<name>A0A4Q0YS17_9GAMM</name>
<dbReference type="EMBL" id="PEIB01000005">
    <property type="protein sequence ID" value="RXJ73972.1"/>
    <property type="molecule type" value="Genomic_DNA"/>
</dbReference>
<dbReference type="OrthoDB" id="6307636at2"/>
<dbReference type="AlphaFoldDB" id="A0A4Q0YS17"/>
<feature type="signal peptide" evidence="1">
    <location>
        <begin position="1"/>
        <end position="18"/>
    </location>
</feature>
<reference evidence="2 3" key="1">
    <citation type="submission" date="2017-10" db="EMBL/GenBank/DDBJ databases">
        <title>Nyctiphanis sp. nov., isolated from the stomach of the euphausiid Nyctiphanes simplex (Hansen, 1911) in the Gulf of California.</title>
        <authorList>
            <person name="Gomez-Gil B."/>
            <person name="Aguilar-Mendez M."/>
            <person name="Lopez-Cortes A."/>
            <person name="Gomez-Gutierrez J."/>
            <person name="Roque A."/>
            <person name="Lang E."/>
            <person name="Gonzalez-Castillo A."/>
        </authorList>
    </citation>
    <scope>NUCLEOTIDE SEQUENCE [LARGE SCALE GENOMIC DNA]</scope>
    <source>
        <strain evidence="2 3">CAIM 600</strain>
    </source>
</reference>
<evidence type="ECO:0000256" key="1">
    <source>
        <dbReference type="SAM" id="SignalP"/>
    </source>
</evidence>
<gene>
    <name evidence="2" type="ORF">CS022_06780</name>
</gene>
<protein>
    <submittedName>
        <fullName evidence="2">Uncharacterized protein</fullName>
    </submittedName>
</protein>
<keyword evidence="3" id="KW-1185">Reference proteome</keyword>
<keyword evidence="1" id="KW-0732">Signal</keyword>
<proteinExistence type="predicted"/>
<evidence type="ECO:0000313" key="3">
    <source>
        <dbReference type="Proteomes" id="UP000290287"/>
    </source>
</evidence>
<accession>A0A4Q0YS17</accession>
<dbReference type="Proteomes" id="UP000290287">
    <property type="component" value="Unassembled WGS sequence"/>
</dbReference>
<dbReference type="RefSeq" id="WP_129121646.1">
    <property type="nucleotide sequence ID" value="NZ_PEIB01000005.1"/>
</dbReference>
<feature type="chain" id="PRO_5020611855" evidence="1">
    <location>
        <begin position="19"/>
        <end position="253"/>
    </location>
</feature>
<organism evidence="2 3">
    <name type="scientific">Veronia nyctiphanis</name>
    <dbReference type="NCBI Taxonomy" id="1278244"/>
    <lineage>
        <taxon>Bacteria</taxon>
        <taxon>Pseudomonadati</taxon>
        <taxon>Pseudomonadota</taxon>
        <taxon>Gammaproteobacteria</taxon>
        <taxon>Vibrionales</taxon>
        <taxon>Vibrionaceae</taxon>
        <taxon>Veronia</taxon>
    </lineage>
</organism>
<sequence>MYKLSAATLMFAAGNVLAATSLWDTGDAGLETTYLQGPIEKVVTSTRDSQILGAAIFFKESAPDTKCHSPEMLNQNTWNPIPDATFQEERIFNDEDIHLQVTLPDGLSTQPKMLRLNCDNQGESFVVYHKYPAAPVIRWESKLDTSNVVKDDWNAEVFGYQGSIFIDNHSPDGGCYHTSWGGTSPPDLLPGKGNLQRFSAEHFMVSGEIAGYDGLTSQIICISPGGIAVATELWDVRNWESEAPKRQLNVDIN</sequence>